<dbReference type="InterPro" id="IPR052523">
    <property type="entry name" value="Trichothecene_AcTrans"/>
</dbReference>
<evidence type="ECO:0000313" key="3">
    <source>
        <dbReference type="Proteomes" id="UP001596306"/>
    </source>
</evidence>
<dbReference type="Gene3D" id="3.40.630.30">
    <property type="match status" value="1"/>
</dbReference>
<accession>A0ABW1VFN7</accession>
<dbReference type="RefSeq" id="WP_386732109.1">
    <property type="nucleotide sequence ID" value="NZ_JBHSTP010000003.1"/>
</dbReference>
<comment type="caution">
    <text evidence="2">The sequence shown here is derived from an EMBL/GenBank/DDBJ whole genome shotgun (WGS) entry which is preliminary data.</text>
</comment>
<dbReference type="Pfam" id="PF13673">
    <property type="entry name" value="Acetyltransf_10"/>
    <property type="match status" value="1"/>
</dbReference>
<dbReference type="EMBL" id="JBHSTP010000003">
    <property type="protein sequence ID" value="MFC6356923.1"/>
    <property type="molecule type" value="Genomic_DNA"/>
</dbReference>
<keyword evidence="3" id="KW-1185">Reference proteome</keyword>
<dbReference type="CDD" id="cd04301">
    <property type="entry name" value="NAT_SF"/>
    <property type="match status" value="1"/>
</dbReference>
<dbReference type="EC" id="2.3.1.-" evidence="2"/>
<dbReference type="PROSITE" id="PS51186">
    <property type="entry name" value="GNAT"/>
    <property type="match status" value="1"/>
</dbReference>
<dbReference type="Proteomes" id="UP001596306">
    <property type="component" value="Unassembled WGS sequence"/>
</dbReference>
<organism evidence="2 3">
    <name type="scientific">Luethyella okanaganae</name>
    <dbReference type="NCBI Taxonomy" id="69372"/>
    <lineage>
        <taxon>Bacteria</taxon>
        <taxon>Bacillati</taxon>
        <taxon>Actinomycetota</taxon>
        <taxon>Actinomycetes</taxon>
        <taxon>Micrococcales</taxon>
        <taxon>Microbacteriaceae</taxon>
        <taxon>Luethyella</taxon>
    </lineage>
</organism>
<evidence type="ECO:0000313" key="2">
    <source>
        <dbReference type="EMBL" id="MFC6356923.1"/>
    </source>
</evidence>
<feature type="domain" description="N-acetyltransferase" evidence="1">
    <location>
        <begin position="1"/>
        <end position="190"/>
    </location>
</feature>
<evidence type="ECO:0000259" key="1">
    <source>
        <dbReference type="PROSITE" id="PS51186"/>
    </source>
</evidence>
<dbReference type="GO" id="GO:0016746">
    <property type="term" value="F:acyltransferase activity"/>
    <property type="evidence" value="ECO:0007669"/>
    <property type="project" value="UniProtKB-KW"/>
</dbReference>
<keyword evidence="2" id="KW-0012">Acyltransferase</keyword>
<dbReference type="PANTHER" id="PTHR42791:SF1">
    <property type="entry name" value="N-ACETYLTRANSFERASE DOMAIN-CONTAINING PROTEIN"/>
    <property type="match status" value="1"/>
</dbReference>
<gene>
    <name evidence="2" type="ORF">ACFQB0_12475</name>
</gene>
<protein>
    <submittedName>
        <fullName evidence="2">GNAT family N-acetyltransferase</fullName>
        <ecNumber evidence="2">2.3.1.-</ecNumber>
    </submittedName>
</protein>
<reference evidence="3" key="1">
    <citation type="journal article" date="2019" name="Int. J. Syst. Evol. Microbiol.">
        <title>The Global Catalogue of Microorganisms (GCM) 10K type strain sequencing project: providing services to taxonomists for standard genome sequencing and annotation.</title>
        <authorList>
            <consortium name="The Broad Institute Genomics Platform"/>
            <consortium name="The Broad Institute Genome Sequencing Center for Infectious Disease"/>
            <person name="Wu L."/>
            <person name="Ma J."/>
        </authorList>
    </citation>
    <scope>NUCLEOTIDE SEQUENCE [LARGE SCALE GENOMIC DNA]</scope>
    <source>
        <strain evidence="3">CCUG 43304</strain>
    </source>
</reference>
<name>A0ABW1VFN7_9MICO</name>
<dbReference type="InterPro" id="IPR016181">
    <property type="entry name" value="Acyl_CoA_acyltransferase"/>
</dbReference>
<dbReference type="InterPro" id="IPR000182">
    <property type="entry name" value="GNAT_dom"/>
</dbReference>
<keyword evidence="2" id="KW-0808">Transferase</keyword>
<dbReference type="SUPFAM" id="SSF55729">
    <property type="entry name" value="Acyl-CoA N-acyltransferases (Nat)"/>
    <property type="match status" value="1"/>
</dbReference>
<sequence>MKLIRRTDIARVARLLAESLADDPFYRWLVPPDPDRVSVLARRFEAAVETTVERGWAFASSSGQSVLLIEEFEVPVAVSGTVPDAATATGVEPISTVAEAGRLLRATHPRERHTYLDMLATSPQAQGRGEGTALVTALIAGVDRDPRPIHLHSSNQRNLPFYLRRGFVAEPAVRIPGSAVTAVPMTRPKNSPA</sequence>
<dbReference type="PANTHER" id="PTHR42791">
    <property type="entry name" value="GNAT FAMILY ACETYLTRANSFERASE"/>
    <property type="match status" value="1"/>
</dbReference>
<proteinExistence type="predicted"/>